<keyword evidence="3" id="KW-0479">Metal-binding</keyword>
<dbReference type="SUPFAM" id="SSF57850">
    <property type="entry name" value="RING/U-box"/>
    <property type="match status" value="1"/>
</dbReference>
<evidence type="ECO:0000256" key="3">
    <source>
        <dbReference type="ARBA" id="ARBA00022723"/>
    </source>
</evidence>
<dbReference type="GO" id="GO:0004843">
    <property type="term" value="F:cysteine-type deubiquitinase activity"/>
    <property type="evidence" value="ECO:0007669"/>
    <property type="project" value="UniProtKB-UniRule"/>
</dbReference>
<dbReference type="InterPro" id="IPR001394">
    <property type="entry name" value="Peptidase_C19_UCH"/>
</dbReference>
<keyword evidence="9" id="KW-0539">Nucleus</keyword>
<comment type="catalytic activity">
    <reaction evidence="1 11">
        <text>Thiol-dependent hydrolysis of ester, thioester, amide, peptide and isopeptide bonds formed by the C-terminal Gly of ubiquitin (a 76-residue protein attached to proteins as an intracellular targeting signal).</text>
        <dbReference type="EC" id="3.4.19.12"/>
    </reaction>
</comment>
<dbReference type="GO" id="GO:0008270">
    <property type="term" value="F:zinc ion binding"/>
    <property type="evidence" value="ECO:0007669"/>
    <property type="project" value="UniProtKB-KW"/>
</dbReference>
<comment type="similarity">
    <text evidence="11">Belongs to the peptidase C19 family.</text>
</comment>
<evidence type="ECO:0000259" key="13">
    <source>
        <dbReference type="PROSITE" id="PS50235"/>
    </source>
</evidence>
<evidence type="ECO:0000256" key="7">
    <source>
        <dbReference type="ARBA" id="ARBA00022807"/>
    </source>
</evidence>
<dbReference type="Gene3D" id="3.90.70.10">
    <property type="entry name" value="Cysteine proteinases"/>
    <property type="match status" value="2"/>
</dbReference>
<evidence type="ECO:0000256" key="11">
    <source>
        <dbReference type="RuleBase" id="RU366025"/>
    </source>
</evidence>
<dbReference type="PROSITE" id="PS50271">
    <property type="entry name" value="ZF_UBP"/>
    <property type="match status" value="1"/>
</dbReference>
<feature type="domain" description="UBP-type" evidence="14">
    <location>
        <begin position="36"/>
        <end position="152"/>
    </location>
</feature>
<dbReference type="CDD" id="cd02667">
    <property type="entry name" value="Peptidase_C19K"/>
    <property type="match status" value="1"/>
</dbReference>
<keyword evidence="7 11" id="KW-0788">Thiol protease</keyword>
<dbReference type="InterPro" id="IPR028889">
    <property type="entry name" value="USP"/>
</dbReference>
<feature type="domain" description="USP" evidence="13">
    <location>
        <begin position="193"/>
        <end position="750"/>
    </location>
</feature>
<dbReference type="PROSITE" id="PS00973">
    <property type="entry name" value="USP_2"/>
    <property type="match status" value="1"/>
</dbReference>
<protein>
    <recommendedName>
        <fullName evidence="11">Ubiquitin carboxyl-terminal hydrolase</fullName>
        <ecNumber evidence="11">3.4.19.12</ecNumber>
    </recommendedName>
</protein>
<dbReference type="GO" id="GO:0016579">
    <property type="term" value="P:protein deubiquitination"/>
    <property type="evidence" value="ECO:0007669"/>
    <property type="project" value="InterPro"/>
</dbReference>
<dbReference type="InterPro" id="IPR018200">
    <property type="entry name" value="USP_CS"/>
</dbReference>
<sequence length="751" mass="82830">MRLKDPFSLKAADMTKRTNKPRKPRDEESSDEVSGLTCQHVSKAVDLSSVKKSVLSSVWLVCSECLKERTMIEGEPAASHDILVCLKCGFQGCNQSGVQHAVRHHQAFHPESHCITISLSTWKAWCFECNEELSTHCNKKALAQTVDFLQKHSVKTMSAASPNIIKLREEPSDYTDPPRGKSPAINSTLVPVKGINNLGNTCFFNAVMQNLSQTHMLINLIQEVKEKGYKLRICPPVETKLGPLMVTLPSPEPLTAAMFFFLQSMKDPGKGPVNPKVLFNQLCQKAPRFKGYQQQDSQELLHYLLDSIRVEETKRVKAGILKAFNNPTEKTADEETKRQVKAYGKEGVKMNFVDRIFVGELTNTIMCEECEHISTVKEAFIDISLPIIEERVSFCTSKDKGAGCGAERATEEGVAGGSARSVSVSKVAPASSLSDGSERDSGAQDSSNDADSEASESEWTPRTSTSTHGHSHTSTPSSTTTLTPSLMPLSTPSSSSSTKQGGAVEQLVTAVSKVNLGFTSGDCSPTTHCSPEELGETLPRDNLLHQHHQGAFQVLSHSYTPSSKECSIQSCLHQFTSVELLMGNNRLLCESCTERRQKQLRKSNKKVEKVYTSARKQMLISCLPPVITLHLKRFHQAGMNLRKVNRHVDFPLTLDLAPFCSASCKNLAAEERVLYSLYGIVEHSGSMRGGHYAAYVKVRPPQKKIGSKTLMEASSSSQGQWVYVSDTTVQTVPESRVLNSQAYLLFYEEML</sequence>
<dbReference type="SUPFAM" id="SSF54001">
    <property type="entry name" value="Cysteine proteinases"/>
    <property type="match status" value="1"/>
</dbReference>
<keyword evidence="4 10" id="KW-0863">Zinc-finger</keyword>
<organism evidence="15 16">
    <name type="scientific">Anabas testudineus</name>
    <name type="common">Climbing perch</name>
    <name type="synonym">Anthias testudineus</name>
    <dbReference type="NCBI Taxonomy" id="64144"/>
    <lineage>
        <taxon>Eukaryota</taxon>
        <taxon>Metazoa</taxon>
        <taxon>Chordata</taxon>
        <taxon>Craniata</taxon>
        <taxon>Vertebrata</taxon>
        <taxon>Euteleostomi</taxon>
        <taxon>Actinopterygii</taxon>
        <taxon>Neopterygii</taxon>
        <taxon>Teleostei</taxon>
        <taxon>Neoteleostei</taxon>
        <taxon>Acanthomorphata</taxon>
        <taxon>Anabantaria</taxon>
        <taxon>Anabantiformes</taxon>
        <taxon>Anabantoidei</taxon>
        <taxon>Anabantidae</taxon>
        <taxon>Anabas</taxon>
    </lineage>
</organism>
<dbReference type="Ensembl" id="ENSATET00000073341.2">
    <property type="protein sequence ID" value="ENSATEP00000046247.1"/>
    <property type="gene ID" value="ENSATEG00000024707.3"/>
</dbReference>
<evidence type="ECO:0000256" key="4">
    <source>
        <dbReference type="ARBA" id="ARBA00022771"/>
    </source>
</evidence>
<dbReference type="InterPro" id="IPR038765">
    <property type="entry name" value="Papain-like_cys_pep_sf"/>
</dbReference>
<dbReference type="AlphaFoldDB" id="A0A7N6AC58"/>
<dbReference type="InterPro" id="IPR001607">
    <property type="entry name" value="Znf_UBP"/>
</dbReference>
<dbReference type="EC" id="3.4.19.12" evidence="11"/>
<dbReference type="Pfam" id="PF00443">
    <property type="entry name" value="UCH"/>
    <property type="match status" value="1"/>
</dbReference>
<keyword evidence="16" id="KW-1185">Reference proteome</keyword>
<dbReference type="GeneTree" id="ENSGT00940000157719"/>
<evidence type="ECO:0000256" key="10">
    <source>
        <dbReference type="PROSITE-ProRule" id="PRU00502"/>
    </source>
</evidence>
<accession>A0A7N6AC58</accession>
<reference evidence="15" key="3">
    <citation type="submission" date="2025-09" db="UniProtKB">
        <authorList>
            <consortium name="Ensembl"/>
        </authorList>
    </citation>
    <scope>IDENTIFICATION</scope>
</reference>
<evidence type="ECO:0000256" key="12">
    <source>
        <dbReference type="SAM" id="MobiDB-lite"/>
    </source>
</evidence>
<dbReference type="InterPro" id="IPR013083">
    <property type="entry name" value="Znf_RING/FYVE/PHD"/>
</dbReference>
<keyword evidence="2 11" id="KW-0645">Protease</keyword>
<evidence type="ECO:0000256" key="2">
    <source>
        <dbReference type="ARBA" id="ARBA00022670"/>
    </source>
</evidence>
<evidence type="ECO:0000256" key="1">
    <source>
        <dbReference type="ARBA" id="ARBA00000707"/>
    </source>
</evidence>
<keyword evidence="8" id="KW-0862">Zinc</keyword>
<dbReference type="Gene3D" id="3.30.40.10">
    <property type="entry name" value="Zinc/RING finger domain, C3HC4 (zinc finger)"/>
    <property type="match status" value="1"/>
</dbReference>
<evidence type="ECO:0000313" key="15">
    <source>
        <dbReference type="Ensembl" id="ENSATEP00000046247.1"/>
    </source>
</evidence>
<reference evidence="15" key="1">
    <citation type="submission" date="2021-04" db="EMBL/GenBank/DDBJ databases">
        <authorList>
            <consortium name="Wellcome Sanger Institute Data Sharing"/>
        </authorList>
    </citation>
    <scope>NUCLEOTIDE SEQUENCE [LARGE SCALE GENOMIC DNA]</scope>
</reference>
<dbReference type="PANTHER" id="PTHR21646:SF34">
    <property type="entry name" value="UBIQUITIN CARBOXYL-TERMINAL HYDROLASE 45"/>
    <property type="match status" value="1"/>
</dbReference>
<feature type="region of interest" description="Disordered" evidence="12">
    <location>
        <begin position="1"/>
        <end position="34"/>
    </location>
</feature>
<proteinExistence type="inferred from homology"/>
<keyword evidence="6 11" id="KW-0378">Hydrolase</keyword>
<evidence type="ECO:0000256" key="6">
    <source>
        <dbReference type="ARBA" id="ARBA00022801"/>
    </source>
</evidence>
<dbReference type="PANTHER" id="PTHR21646">
    <property type="entry name" value="UBIQUITIN CARBOXYL-TERMINAL HYDROLASE"/>
    <property type="match status" value="1"/>
</dbReference>
<dbReference type="PROSITE" id="PS50235">
    <property type="entry name" value="USP_3"/>
    <property type="match status" value="1"/>
</dbReference>
<feature type="compositionally biased region" description="Low complexity" evidence="12">
    <location>
        <begin position="417"/>
        <end position="434"/>
    </location>
</feature>
<evidence type="ECO:0000313" key="16">
    <source>
        <dbReference type="Proteomes" id="UP000265040"/>
    </source>
</evidence>
<dbReference type="FunFam" id="3.90.70.10:FF:000102">
    <property type="entry name" value="Ubiquitinyl hydrolase 1"/>
    <property type="match status" value="1"/>
</dbReference>
<feature type="compositionally biased region" description="Low complexity" evidence="12">
    <location>
        <begin position="457"/>
        <end position="498"/>
    </location>
</feature>
<evidence type="ECO:0000259" key="14">
    <source>
        <dbReference type="PROSITE" id="PS50271"/>
    </source>
</evidence>
<evidence type="ECO:0000256" key="9">
    <source>
        <dbReference type="ARBA" id="ARBA00023242"/>
    </source>
</evidence>
<dbReference type="PROSITE" id="PS00972">
    <property type="entry name" value="USP_1"/>
    <property type="match status" value="1"/>
</dbReference>
<reference evidence="15" key="2">
    <citation type="submission" date="2025-08" db="UniProtKB">
        <authorList>
            <consortium name="Ensembl"/>
        </authorList>
    </citation>
    <scope>IDENTIFICATION</scope>
</reference>
<gene>
    <name evidence="15" type="primary">USP45</name>
</gene>
<evidence type="ECO:0000256" key="5">
    <source>
        <dbReference type="ARBA" id="ARBA00022786"/>
    </source>
</evidence>
<name>A0A7N6AC58_ANATE</name>
<dbReference type="Pfam" id="PF02148">
    <property type="entry name" value="zf-UBP"/>
    <property type="match status" value="1"/>
</dbReference>
<dbReference type="GO" id="GO:0006508">
    <property type="term" value="P:proteolysis"/>
    <property type="evidence" value="ECO:0007669"/>
    <property type="project" value="UniProtKB-KW"/>
</dbReference>
<dbReference type="InterPro" id="IPR050185">
    <property type="entry name" value="Ub_carboxyl-term_hydrolase"/>
</dbReference>
<evidence type="ECO:0000256" key="8">
    <source>
        <dbReference type="ARBA" id="ARBA00022833"/>
    </source>
</evidence>
<dbReference type="Proteomes" id="UP000265040">
    <property type="component" value="Chromosome 16"/>
</dbReference>
<keyword evidence="5 11" id="KW-0833">Ubl conjugation pathway</keyword>
<feature type="region of interest" description="Disordered" evidence="12">
    <location>
        <begin position="411"/>
        <end position="502"/>
    </location>
</feature>